<evidence type="ECO:0008006" key="2">
    <source>
        <dbReference type="Google" id="ProtNLM"/>
    </source>
</evidence>
<accession>A0AAU7DTL6</accession>
<gene>
    <name evidence="1" type="ORF">V5R04_13035</name>
</gene>
<proteinExistence type="predicted"/>
<dbReference type="SUPFAM" id="SSF103481">
    <property type="entry name" value="Multidrug resistance efflux transporter EmrE"/>
    <property type="match status" value="1"/>
</dbReference>
<evidence type="ECO:0000313" key="1">
    <source>
        <dbReference type="EMBL" id="XBH21128.1"/>
    </source>
</evidence>
<dbReference type="AlphaFoldDB" id="A0AAU7DTL6"/>
<organism evidence="1">
    <name type="scientific">Jonesiaceae bacterium BS-20</name>
    <dbReference type="NCBI Taxonomy" id="3120821"/>
    <lineage>
        <taxon>Bacteria</taxon>
        <taxon>Bacillati</taxon>
        <taxon>Actinomycetota</taxon>
        <taxon>Actinomycetes</taxon>
        <taxon>Micrococcales</taxon>
        <taxon>Jonesiaceae</taxon>
    </lineage>
</organism>
<protein>
    <recommendedName>
        <fullName evidence="2">EamA domain-containing protein</fullName>
    </recommendedName>
</protein>
<dbReference type="EMBL" id="CP146203">
    <property type="protein sequence ID" value="XBH21128.1"/>
    <property type="molecule type" value="Genomic_DNA"/>
</dbReference>
<name>A0AAU7DTL6_9MICO</name>
<reference evidence="1" key="1">
    <citation type="submission" date="2024-02" db="EMBL/GenBank/DDBJ databases">
        <title>Tomenella chthoni gen. nov. sp. nov., a member of the family Jonesiaceae isolated from bat guano.</title>
        <authorList>
            <person name="Miller S.L."/>
            <person name="King J."/>
            <person name="Sankaranarayanan K."/>
            <person name="Lawson P.A."/>
        </authorList>
    </citation>
    <scope>NUCLEOTIDE SEQUENCE</scope>
    <source>
        <strain evidence="1">BS-20</strain>
    </source>
</reference>
<dbReference type="InterPro" id="IPR037185">
    <property type="entry name" value="EmrE-like"/>
</dbReference>
<sequence>MVPLSLKTAALCRLTPATFGVLLSQEPVITTVVGVLVLSQGITVMKAVAAVIVVCASVASVKGPSVTAPVAEEKAVQAEESGEFAPGDASD</sequence>